<name>A0A1W6B2K7_9GAMM</name>
<evidence type="ECO:0000256" key="11">
    <source>
        <dbReference type="PROSITE-ProRule" id="PRU00284"/>
    </source>
</evidence>
<dbReference type="SMART" id="SM00283">
    <property type="entry name" value="MA"/>
    <property type="match status" value="1"/>
</dbReference>
<protein>
    <recommendedName>
        <fullName evidence="17">Aerotaxis receptor Aer</fullName>
    </recommendedName>
</protein>
<evidence type="ECO:0000259" key="13">
    <source>
        <dbReference type="PROSITE" id="PS50111"/>
    </source>
</evidence>
<evidence type="ECO:0000256" key="8">
    <source>
        <dbReference type="ARBA" id="ARBA00023136"/>
    </source>
</evidence>
<evidence type="ECO:0000256" key="4">
    <source>
        <dbReference type="ARBA" id="ARBA00022500"/>
    </source>
</evidence>
<dbReference type="OrthoDB" id="9812260at2"/>
<keyword evidence="9 11" id="KW-0807">Transducer</keyword>
<evidence type="ECO:0000256" key="9">
    <source>
        <dbReference type="ARBA" id="ARBA00023224"/>
    </source>
</evidence>
<feature type="domain" description="PAS" evidence="14">
    <location>
        <begin position="14"/>
        <end position="60"/>
    </location>
</feature>
<evidence type="ECO:0000256" key="10">
    <source>
        <dbReference type="ARBA" id="ARBA00029447"/>
    </source>
</evidence>
<dbReference type="Pfam" id="PF08447">
    <property type="entry name" value="PAS_3"/>
    <property type="match status" value="1"/>
</dbReference>
<dbReference type="FunFam" id="1.10.287.950:FF:000001">
    <property type="entry name" value="Methyl-accepting chemotaxis sensory transducer"/>
    <property type="match status" value="1"/>
</dbReference>
<dbReference type="PRINTS" id="PR00260">
    <property type="entry name" value="CHEMTRNSDUCR"/>
</dbReference>
<dbReference type="PANTHER" id="PTHR43531">
    <property type="entry name" value="PROTEIN ICFG"/>
    <property type="match status" value="1"/>
</dbReference>
<evidence type="ECO:0000256" key="7">
    <source>
        <dbReference type="ARBA" id="ARBA00022989"/>
    </source>
</evidence>
<feature type="transmembrane region" description="Helical" evidence="12">
    <location>
        <begin position="167"/>
        <end position="187"/>
    </location>
</feature>
<comment type="subcellular location">
    <subcellularLocation>
        <location evidence="1">Cell inner membrane</location>
        <topology evidence="1">Multi-pass membrane protein</topology>
    </subcellularLocation>
</comment>
<keyword evidence="16" id="KW-1185">Reference proteome</keyword>
<feature type="domain" description="Methyl-accepting transducer" evidence="13">
    <location>
        <begin position="271"/>
        <end position="500"/>
    </location>
</feature>
<dbReference type="SUPFAM" id="SSF55785">
    <property type="entry name" value="PYP-like sensor domain (PAS domain)"/>
    <property type="match status" value="1"/>
</dbReference>
<evidence type="ECO:0000256" key="3">
    <source>
        <dbReference type="ARBA" id="ARBA00022481"/>
    </source>
</evidence>
<gene>
    <name evidence="15" type="ORF">B1H58_04235</name>
</gene>
<dbReference type="Proteomes" id="UP000192900">
    <property type="component" value="Chromosome"/>
</dbReference>
<evidence type="ECO:0000256" key="5">
    <source>
        <dbReference type="ARBA" id="ARBA00022519"/>
    </source>
</evidence>
<dbReference type="RefSeq" id="WP_085068134.1">
    <property type="nucleotide sequence ID" value="NZ_CP019706.1"/>
</dbReference>
<dbReference type="FunFam" id="3.30.450.20:FF:000046">
    <property type="entry name" value="Aerotaxis sensor receptor"/>
    <property type="match status" value="1"/>
</dbReference>
<dbReference type="CDD" id="cd11386">
    <property type="entry name" value="MCP_signal"/>
    <property type="match status" value="1"/>
</dbReference>
<dbReference type="InterPro" id="IPR000014">
    <property type="entry name" value="PAS"/>
</dbReference>
<reference evidence="15 16" key="1">
    <citation type="submission" date="2017-02" db="EMBL/GenBank/DDBJ databases">
        <title>Complete genome sequence of the drought resistance-promoting endophyte Pantoea alhagi LTYR-11Z.</title>
        <authorList>
            <person name="Zhang L."/>
        </authorList>
    </citation>
    <scope>NUCLEOTIDE SEQUENCE [LARGE SCALE GENOMIC DNA]</scope>
    <source>
        <strain evidence="15 16">LTYR-11Z</strain>
    </source>
</reference>
<evidence type="ECO:0000313" key="15">
    <source>
        <dbReference type="EMBL" id="ARJ41296.1"/>
    </source>
</evidence>
<dbReference type="InterPro" id="IPR004089">
    <property type="entry name" value="MCPsignal_dom"/>
</dbReference>
<evidence type="ECO:0000256" key="1">
    <source>
        <dbReference type="ARBA" id="ARBA00004429"/>
    </source>
</evidence>
<dbReference type="InterPro" id="IPR013655">
    <property type="entry name" value="PAS_fold_3"/>
</dbReference>
<keyword evidence="6 12" id="KW-0812">Transmembrane</keyword>
<dbReference type="GO" id="GO:0005886">
    <property type="term" value="C:plasma membrane"/>
    <property type="evidence" value="ECO:0007669"/>
    <property type="project" value="UniProtKB-SubCell"/>
</dbReference>
<dbReference type="STRING" id="1891675.B1H58_04235"/>
<dbReference type="KEGG" id="palh:B1H58_04235"/>
<keyword evidence="5" id="KW-0997">Cell inner membrane</keyword>
<keyword evidence="4" id="KW-0145">Chemotaxis</keyword>
<dbReference type="Gene3D" id="3.30.450.20">
    <property type="entry name" value="PAS domain"/>
    <property type="match status" value="1"/>
</dbReference>
<dbReference type="PANTHER" id="PTHR43531:SF7">
    <property type="entry name" value="AEROTAXIS RECEPTOR"/>
    <property type="match status" value="1"/>
</dbReference>
<dbReference type="GO" id="GO:0007165">
    <property type="term" value="P:signal transduction"/>
    <property type="evidence" value="ECO:0007669"/>
    <property type="project" value="UniProtKB-KW"/>
</dbReference>
<organism evidence="15 16">
    <name type="scientific">Pantoea alhagi</name>
    <dbReference type="NCBI Taxonomy" id="1891675"/>
    <lineage>
        <taxon>Bacteria</taxon>
        <taxon>Pseudomonadati</taxon>
        <taxon>Pseudomonadota</taxon>
        <taxon>Gammaproteobacteria</taxon>
        <taxon>Enterobacterales</taxon>
        <taxon>Erwiniaceae</taxon>
        <taxon>Pantoea</taxon>
    </lineage>
</organism>
<sequence length="514" mass="56039">MTTQSHVTQQAWQLDDDTTLMTTTDAQSYITYANQDFVDVSGYERDEIHGQPHNLVRHPDMPKAAFADMWATLKQGLPWTGLVKNRRKNGDHYWVRANVVPVIRNGKITGHMSVRIKPDEQEVAAAEALYQQMRHGKLRGWRLHQGLLLRSGVLSPLSWLKTLPLRWRIRSGVAFFWLSMALSAMFVGLQGGALAAFSGLALLMAFITCGWLEWQISRPLERVCRQALDVATGASHQVDHLDRVDEVGMTLRAVGQLGLMFRWLVKDVRDQVMSVHQASDELAQGNEKIASHTEQTAASVQQTAATMNQMTTTVNSNAESTGQANSYSMTASKAAVQGGEVMKQVVGTMDEIAQSSQQIASITGLIDSIAFQTNILALNAAVEAARAGEQGKGFAVVAGEVRNLAKRSASAASEIRDLIAASTLKVASGTGQVHQAGETIADIVEKVQNVTGLLQQISTATQEQGTGLREVGKAVEELDRITHHNASLVEEGAQASARMKNQAHRLVEAVDVFR</sequence>
<dbReference type="InterPro" id="IPR035965">
    <property type="entry name" value="PAS-like_dom_sf"/>
</dbReference>
<evidence type="ECO:0000313" key="16">
    <source>
        <dbReference type="Proteomes" id="UP000192900"/>
    </source>
</evidence>
<keyword evidence="3" id="KW-0488">Methylation</keyword>
<evidence type="ECO:0000256" key="6">
    <source>
        <dbReference type="ARBA" id="ARBA00022692"/>
    </source>
</evidence>
<dbReference type="InterPro" id="IPR051310">
    <property type="entry name" value="MCP_chemotaxis"/>
</dbReference>
<dbReference type="GO" id="GO:0052131">
    <property type="term" value="P:positive aerotaxis"/>
    <property type="evidence" value="ECO:0007669"/>
    <property type="project" value="UniProtKB-ARBA"/>
</dbReference>
<keyword evidence="8 12" id="KW-0472">Membrane</keyword>
<accession>A0A1W6B2K7</accession>
<evidence type="ECO:0008006" key="17">
    <source>
        <dbReference type="Google" id="ProtNLM"/>
    </source>
</evidence>
<proteinExistence type="inferred from homology"/>
<dbReference type="SUPFAM" id="SSF58104">
    <property type="entry name" value="Methyl-accepting chemotaxis protein (MCP) signaling domain"/>
    <property type="match status" value="1"/>
</dbReference>
<dbReference type="PROSITE" id="PS50111">
    <property type="entry name" value="CHEMOTAXIS_TRANSDUC_2"/>
    <property type="match status" value="1"/>
</dbReference>
<dbReference type="PROSITE" id="PS50112">
    <property type="entry name" value="PAS"/>
    <property type="match status" value="1"/>
</dbReference>
<dbReference type="GO" id="GO:0004888">
    <property type="term" value="F:transmembrane signaling receptor activity"/>
    <property type="evidence" value="ECO:0007669"/>
    <property type="project" value="InterPro"/>
</dbReference>
<dbReference type="AlphaFoldDB" id="A0A1W6B2K7"/>
<evidence type="ECO:0000256" key="2">
    <source>
        <dbReference type="ARBA" id="ARBA00022475"/>
    </source>
</evidence>
<dbReference type="EMBL" id="CP019706">
    <property type="protein sequence ID" value="ARJ41296.1"/>
    <property type="molecule type" value="Genomic_DNA"/>
</dbReference>
<dbReference type="CDD" id="cd00130">
    <property type="entry name" value="PAS"/>
    <property type="match status" value="1"/>
</dbReference>
<dbReference type="NCBIfam" id="TIGR00229">
    <property type="entry name" value="sensory_box"/>
    <property type="match status" value="1"/>
</dbReference>
<dbReference type="Pfam" id="PF00015">
    <property type="entry name" value="MCPsignal"/>
    <property type="match status" value="1"/>
</dbReference>
<evidence type="ECO:0000259" key="14">
    <source>
        <dbReference type="PROSITE" id="PS50112"/>
    </source>
</evidence>
<keyword evidence="2" id="KW-1003">Cell membrane</keyword>
<comment type="similarity">
    <text evidence="10">Belongs to the methyl-accepting chemotaxis (MCP) protein family.</text>
</comment>
<dbReference type="Gene3D" id="1.10.287.950">
    <property type="entry name" value="Methyl-accepting chemotaxis protein"/>
    <property type="match status" value="1"/>
</dbReference>
<dbReference type="InterPro" id="IPR004090">
    <property type="entry name" value="Chemotax_Me-accpt_rcpt"/>
</dbReference>
<evidence type="ECO:0000256" key="12">
    <source>
        <dbReference type="SAM" id="Phobius"/>
    </source>
</evidence>
<keyword evidence="7 12" id="KW-1133">Transmembrane helix</keyword>